<sequence length="305" mass="31674">MSTPSFTPKNYTATPPRRVAFLGLGVMGYPMAAHLAKAGHTVTVYNRTPAKSAAWVQELGGAPHAAAATPREAASGAEIVFCCVGNDDDLRSVVLGADGAFAGMQPGAVFVDHTTASADVARELAKAAQDQGLQFIDAPVSGGQAGAQNGVLTVMCGGDAAAFAKVQPVIDAFARAVTLLGESGAGQLAKMVNQICIAGLVQGLSEAIAFGQRAGLDMEQVLGVISKGAAQSWQMENRGKTMIAGKFDYGFAVDWMRKDLGLVLDEAKRNGARLPVTALVDQFYADVQQAGGSRWDTSSLITRLK</sequence>
<evidence type="ECO:0000313" key="7">
    <source>
        <dbReference type="EMBL" id="PZQ66358.1"/>
    </source>
</evidence>
<evidence type="ECO:0000256" key="1">
    <source>
        <dbReference type="ARBA" id="ARBA00009080"/>
    </source>
</evidence>
<feature type="domain" description="3-hydroxyisobutyrate dehydrogenase-like NAD-binding" evidence="6">
    <location>
        <begin position="184"/>
        <end position="302"/>
    </location>
</feature>
<dbReference type="GO" id="GO:0051287">
    <property type="term" value="F:NAD binding"/>
    <property type="evidence" value="ECO:0007669"/>
    <property type="project" value="InterPro"/>
</dbReference>
<dbReference type="PANTHER" id="PTHR43060:SF15">
    <property type="entry name" value="3-HYDROXYISOBUTYRATE DEHYDROGENASE-LIKE 1, MITOCHONDRIAL-RELATED"/>
    <property type="match status" value="1"/>
</dbReference>
<evidence type="ECO:0000256" key="3">
    <source>
        <dbReference type="ARBA" id="ARBA00023027"/>
    </source>
</evidence>
<evidence type="ECO:0000256" key="2">
    <source>
        <dbReference type="ARBA" id="ARBA00023002"/>
    </source>
</evidence>
<feature type="active site" evidence="4">
    <location>
        <position position="190"/>
    </location>
</feature>
<dbReference type="PIRSF" id="PIRSF000103">
    <property type="entry name" value="HIBADH"/>
    <property type="match status" value="1"/>
</dbReference>
<dbReference type="InterPro" id="IPR002204">
    <property type="entry name" value="3-OH-isobutyrate_DH-rel_CS"/>
</dbReference>
<dbReference type="InterPro" id="IPR013328">
    <property type="entry name" value="6PGD_dom2"/>
</dbReference>
<dbReference type="Pfam" id="PF14833">
    <property type="entry name" value="NAD_binding_11"/>
    <property type="match status" value="1"/>
</dbReference>
<organism evidence="7 8">
    <name type="scientific">Variovorax paradoxus</name>
    <dbReference type="NCBI Taxonomy" id="34073"/>
    <lineage>
        <taxon>Bacteria</taxon>
        <taxon>Pseudomonadati</taxon>
        <taxon>Pseudomonadota</taxon>
        <taxon>Betaproteobacteria</taxon>
        <taxon>Burkholderiales</taxon>
        <taxon>Comamonadaceae</taxon>
        <taxon>Variovorax</taxon>
    </lineage>
</organism>
<dbReference type="InterPro" id="IPR006115">
    <property type="entry name" value="6PGDH_NADP-bd"/>
</dbReference>
<name>A0A2W5PNU5_VARPD</name>
<dbReference type="Gene3D" id="3.40.50.720">
    <property type="entry name" value="NAD(P)-binding Rossmann-like Domain"/>
    <property type="match status" value="1"/>
</dbReference>
<accession>A0A2W5PNU5</accession>
<comment type="similarity">
    <text evidence="1">Belongs to the HIBADH-related family.</text>
</comment>
<dbReference type="SUPFAM" id="SSF48179">
    <property type="entry name" value="6-phosphogluconate dehydrogenase C-terminal domain-like"/>
    <property type="match status" value="1"/>
</dbReference>
<comment type="caution">
    <text evidence="7">The sequence shown here is derived from an EMBL/GenBank/DDBJ whole genome shotgun (WGS) entry which is preliminary data.</text>
</comment>
<keyword evidence="2" id="KW-0560">Oxidoreductase</keyword>
<dbReference type="EMBL" id="QFPP01000427">
    <property type="protein sequence ID" value="PZQ66358.1"/>
    <property type="molecule type" value="Genomic_DNA"/>
</dbReference>
<dbReference type="GO" id="GO:0050661">
    <property type="term" value="F:NADP binding"/>
    <property type="evidence" value="ECO:0007669"/>
    <property type="project" value="InterPro"/>
</dbReference>
<feature type="domain" description="6-phosphogluconate dehydrogenase NADP-binding" evidence="5">
    <location>
        <begin position="18"/>
        <end position="181"/>
    </location>
</feature>
<dbReference type="InterPro" id="IPR036291">
    <property type="entry name" value="NAD(P)-bd_dom_sf"/>
</dbReference>
<dbReference type="GO" id="GO:0016054">
    <property type="term" value="P:organic acid catabolic process"/>
    <property type="evidence" value="ECO:0007669"/>
    <property type="project" value="UniProtKB-ARBA"/>
</dbReference>
<dbReference type="InterPro" id="IPR015815">
    <property type="entry name" value="HIBADH-related"/>
</dbReference>
<dbReference type="SUPFAM" id="SSF51735">
    <property type="entry name" value="NAD(P)-binding Rossmann-fold domains"/>
    <property type="match status" value="1"/>
</dbReference>
<gene>
    <name evidence="7" type="ORF">DI563_23720</name>
</gene>
<dbReference type="PROSITE" id="PS00895">
    <property type="entry name" value="3_HYDROXYISOBUT_DH"/>
    <property type="match status" value="1"/>
</dbReference>
<evidence type="ECO:0000256" key="4">
    <source>
        <dbReference type="PIRSR" id="PIRSR000103-1"/>
    </source>
</evidence>
<dbReference type="Gene3D" id="1.10.1040.10">
    <property type="entry name" value="N-(1-d-carboxylethyl)-l-norvaline Dehydrogenase, domain 2"/>
    <property type="match status" value="1"/>
</dbReference>
<keyword evidence="3" id="KW-0520">NAD</keyword>
<evidence type="ECO:0000259" key="5">
    <source>
        <dbReference type="Pfam" id="PF03446"/>
    </source>
</evidence>
<dbReference type="PANTHER" id="PTHR43060">
    <property type="entry name" value="3-HYDROXYISOBUTYRATE DEHYDROGENASE-LIKE 1, MITOCHONDRIAL-RELATED"/>
    <property type="match status" value="1"/>
</dbReference>
<evidence type="ECO:0000313" key="8">
    <source>
        <dbReference type="Proteomes" id="UP000249135"/>
    </source>
</evidence>
<dbReference type="AlphaFoldDB" id="A0A2W5PNU5"/>
<dbReference type="InterPro" id="IPR029154">
    <property type="entry name" value="HIBADH-like_NADP-bd"/>
</dbReference>
<protein>
    <submittedName>
        <fullName evidence="7">Oxidoreductase</fullName>
    </submittedName>
</protein>
<dbReference type="InterPro" id="IPR008927">
    <property type="entry name" value="6-PGluconate_DH-like_C_sf"/>
</dbReference>
<dbReference type="Pfam" id="PF03446">
    <property type="entry name" value="NAD_binding_2"/>
    <property type="match status" value="1"/>
</dbReference>
<proteinExistence type="inferred from homology"/>
<dbReference type="Proteomes" id="UP000249135">
    <property type="component" value="Unassembled WGS sequence"/>
</dbReference>
<dbReference type="GO" id="GO:0016491">
    <property type="term" value="F:oxidoreductase activity"/>
    <property type="evidence" value="ECO:0007669"/>
    <property type="project" value="UniProtKB-KW"/>
</dbReference>
<evidence type="ECO:0000259" key="6">
    <source>
        <dbReference type="Pfam" id="PF14833"/>
    </source>
</evidence>
<reference evidence="7 8" key="1">
    <citation type="submission" date="2017-08" db="EMBL/GenBank/DDBJ databases">
        <title>Infants hospitalized years apart are colonized by the same room-sourced microbial strains.</title>
        <authorList>
            <person name="Brooks B."/>
            <person name="Olm M.R."/>
            <person name="Firek B.A."/>
            <person name="Baker R."/>
            <person name="Thomas B.C."/>
            <person name="Morowitz M.J."/>
            <person name="Banfield J.F."/>
        </authorList>
    </citation>
    <scope>NUCLEOTIDE SEQUENCE [LARGE SCALE GENOMIC DNA]</scope>
    <source>
        <strain evidence="7">S2_005_003_R2_41</strain>
    </source>
</reference>